<evidence type="ECO:0000256" key="6">
    <source>
        <dbReference type="ARBA" id="ARBA00022833"/>
    </source>
</evidence>
<reference evidence="14 15" key="1">
    <citation type="submission" date="2024-03" db="EMBL/GenBank/DDBJ databases">
        <title>Adaptation during the transition from Ophiocordyceps entomopathogen to insect associate is accompanied by gene loss and intensified selection.</title>
        <authorList>
            <person name="Ward C.M."/>
            <person name="Onetto C.A."/>
            <person name="Borneman A.R."/>
        </authorList>
    </citation>
    <scope>NUCLEOTIDE SEQUENCE [LARGE SCALE GENOMIC DNA]</scope>
    <source>
        <strain evidence="14">AWRI1</strain>
        <tissue evidence="14">Single Adult Female</tissue>
    </source>
</reference>
<name>A0AAN9YBB1_9HEMI</name>
<dbReference type="PANTHER" id="PTHR16515:SF49">
    <property type="entry name" value="GASTRULA ZINC FINGER PROTEIN XLCGF49.1-LIKE-RELATED"/>
    <property type="match status" value="1"/>
</dbReference>
<dbReference type="AlphaFoldDB" id="A0AAN9YBB1"/>
<dbReference type="InterPro" id="IPR013087">
    <property type="entry name" value="Znf_C2H2_type"/>
</dbReference>
<dbReference type="FunFam" id="3.30.160.60:FF:000744">
    <property type="entry name" value="zinc finger E-box-binding homeobox 1"/>
    <property type="match status" value="1"/>
</dbReference>
<keyword evidence="7" id="KW-0805">Transcription regulation</keyword>
<feature type="domain" description="C2H2-type" evidence="13">
    <location>
        <begin position="476"/>
        <end position="503"/>
    </location>
</feature>
<keyword evidence="5 11" id="KW-0863">Zinc-finger</keyword>
<dbReference type="InterPro" id="IPR036236">
    <property type="entry name" value="Znf_C2H2_sf"/>
</dbReference>
<dbReference type="GO" id="GO:0005694">
    <property type="term" value="C:chromosome"/>
    <property type="evidence" value="ECO:0007669"/>
    <property type="project" value="UniProtKB-ARBA"/>
</dbReference>
<keyword evidence="4" id="KW-0677">Repeat</keyword>
<feature type="compositionally biased region" description="Low complexity" evidence="12">
    <location>
        <begin position="228"/>
        <end position="239"/>
    </location>
</feature>
<dbReference type="GO" id="GO:0045893">
    <property type="term" value="P:positive regulation of DNA-templated transcription"/>
    <property type="evidence" value="ECO:0007669"/>
    <property type="project" value="UniProtKB-ARBA"/>
</dbReference>
<keyword evidence="15" id="KW-1185">Reference proteome</keyword>
<dbReference type="GO" id="GO:0005634">
    <property type="term" value="C:nucleus"/>
    <property type="evidence" value="ECO:0007669"/>
    <property type="project" value="UniProtKB-SubCell"/>
</dbReference>
<sequence>MTQTPKVSDSDFERLQDHVRLLHGLDKYADVKLIDAKHAEVTRRKTAASRRRKFEALFAKAAESTTTMSPCLAAVAAAAGVDLGTTSTPRTEDPEWAAFKPRTNKTYLFRRQCVQKRIQSQRQSNTDDTREAQRIRDVNLQPKNSDYFRLNKAFHMRWKKIRSLPVVHSHFRDTYLDTGKPPFVVPVHYKPFNVYWDADYAKQEFIFLDAVAAEEEKRKDAKKKKNKTTTSTTEPPSELTEMEPSEAGSVPQDSEQPRKTSSQLIQERKERESTGYEGFPRETNTINNEASNQVHWLHILYAYCHDNITDFKCTNAVVFRENSHLILETVHPIASKTMIYATFHDLSWDDLISLTQGNVTNKLAITKPLDLSQTKTNTSGDAKPLRKKKQMLPCDLCKKEFDRPSLLKRHVRTHTGERPHVCEVCSKGFSTSSSLNTHKRIHSGERPHQCGTCGKRFTASSNLYYHRLTHTTEKPHKCDICGKSFPTPGNLRSHKYSHAGLSPYKCTICCRVFTKHVNLKNHLSLHTR</sequence>
<dbReference type="Proteomes" id="UP001367676">
    <property type="component" value="Unassembled WGS sequence"/>
</dbReference>
<evidence type="ECO:0000256" key="8">
    <source>
        <dbReference type="ARBA" id="ARBA00023125"/>
    </source>
</evidence>
<keyword evidence="9" id="KW-0804">Transcription</keyword>
<evidence type="ECO:0000259" key="13">
    <source>
        <dbReference type="PROSITE" id="PS50157"/>
    </source>
</evidence>
<dbReference type="PROSITE" id="PS00028">
    <property type="entry name" value="ZINC_FINGER_C2H2_1"/>
    <property type="match status" value="5"/>
</dbReference>
<dbReference type="GO" id="GO:0008270">
    <property type="term" value="F:zinc ion binding"/>
    <property type="evidence" value="ECO:0007669"/>
    <property type="project" value="UniProtKB-KW"/>
</dbReference>
<comment type="subcellular location">
    <subcellularLocation>
        <location evidence="1">Nucleus</location>
    </subcellularLocation>
</comment>
<feature type="domain" description="C2H2-type" evidence="13">
    <location>
        <begin position="392"/>
        <end position="419"/>
    </location>
</feature>
<evidence type="ECO:0000256" key="5">
    <source>
        <dbReference type="ARBA" id="ARBA00022771"/>
    </source>
</evidence>
<dbReference type="Gene3D" id="3.30.160.60">
    <property type="entry name" value="Classic Zinc Finger"/>
    <property type="match status" value="5"/>
</dbReference>
<dbReference type="GO" id="GO:0043565">
    <property type="term" value="F:sequence-specific DNA binding"/>
    <property type="evidence" value="ECO:0007669"/>
    <property type="project" value="UniProtKB-ARBA"/>
</dbReference>
<protein>
    <recommendedName>
        <fullName evidence="13">C2H2-type domain-containing protein</fullName>
    </recommendedName>
</protein>
<dbReference type="FunFam" id="3.30.160.60:FF:001732">
    <property type="entry name" value="Zgc:162936"/>
    <property type="match status" value="1"/>
</dbReference>
<keyword evidence="10" id="KW-0539">Nucleus</keyword>
<dbReference type="FunFam" id="3.30.160.60:FF:000450">
    <property type="entry name" value="PR domain zinc finger protein 14"/>
    <property type="match status" value="1"/>
</dbReference>
<dbReference type="EMBL" id="JBBCAQ010000003">
    <property type="protein sequence ID" value="KAK7604550.1"/>
    <property type="molecule type" value="Genomic_DNA"/>
</dbReference>
<evidence type="ECO:0000256" key="11">
    <source>
        <dbReference type="PROSITE-ProRule" id="PRU00042"/>
    </source>
</evidence>
<feature type="domain" description="C2H2-type" evidence="13">
    <location>
        <begin position="504"/>
        <end position="528"/>
    </location>
</feature>
<dbReference type="Pfam" id="PF13912">
    <property type="entry name" value="zf-C2H2_6"/>
    <property type="match status" value="1"/>
</dbReference>
<feature type="compositionally biased region" description="Polar residues" evidence="12">
    <location>
        <begin position="251"/>
        <end position="265"/>
    </location>
</feature>
<dbReference type="Pfam" id="PF00096">
    <property type="entry name" value="zf-C2H2"/>
    <property type="match status" value="3"/>
</dbReference>
<evidence type="ECO:0000256" key="10">
    <source>
        <dbReference type="ARBA" id="ARBA00023242"/>
    </source>
</evidence>
<evidence type="ECO:0000256" key="7">
    <source>
        <dbReference type="ARBA" id="ARBA00023015"/>
    </source>
</evidence>
<evidence type="ECO:0000256" key="3">
    <source>
        <dbReference type="ARBA" id="ARBA00022723"/>
    </source>
</evidence>
<evidence type="ECO:0000256" key="2">
    <source>
        <dbReference type="ARBA" id="ARBA00006991"/>
    </source>
</evidence>
<evidence type="ECO:0000313" key="15">
    <source>
        <dbReference type="Proteomes" id="UP001367676"/>
    </source>
</evidence>
<dbReference type="PROSITE" id="PS50157">
    <property type="entry name" value="ZINC_FINGER_C2H2_2"/>
    <property type="match status" value="5"/>
</dbReference>
<evidence type="ECO:0000256" key="9">
    <source>
        <dbReference type="ARBA" id="ARBA00023163"/>
    </source>
</evidence>
<dbReference type="SMART" id="SM00355">
    <property type="entry name" value="ZnF_C2H2"/>
    <property type="match status" value="5"/>
</dbReference>
<comment type="caution">
    <text evidence="14">The sequence shown here is derived from an EMBL/GenBank/DDBJ whole genome shotgun (WGS) entry which is preliminary data.</text>
</comment>
<keyword evidence="6" id="KW-0862">Zinc</keyword>
<accession>A0AAN9YBB1</accession>
<keyword evidence="8" id="KW-0238">DNA-binding</keyword>
<gene>
    <name evidence="14" type="ORF">V9T40_005736</name>
</gene>
<evidence type="ECO:0000256" key="1">
    <source>
        <dbReference type="ARBA" id="ARBA00004123"/>
    </source>
</evidence>
<evidence type="ECO:0000256" key="4">
    <source>
        <dbReference type="ARBA" id="ARBA00022737"/>
    </source>
</evidence>
<dbReference type="PANTHER" id="PTHR16515">
    <property type="entry name" value="PR DOMAIN ZINC FINGER PROTEIN"/>
    <property type="match status" value="1"/>
</dbReference>
<dbReference type="InterPro" id="IPR050331">
    <property type="entry name" value="Zinc_finger"/>
</dbReference>
<dbReference type="FunFam" id="3.30.160.60:FF:001506">
    <property type="entry name" value="Zinc finger protein"/>
    <property type="match status" value="1"/>
</dbReference>
<proteinExistence type="inferred from homology"/>
<feature type="domain" description="C2H2-type" evidence="13">
    <location>
        <begin position="420"/>
        <end position="447"/>
    </location>
</feature>
<feature type="domain" description="C2H2-type" evidence="13">
    <location>
        <begin position="448"/>
        <end position="475"/>
    </location>
</feature>
<keyword evidence="3" id="KW-0479">Metal-binding</keyword>
<comment type="similarity">
    <text evidence="2">Belongs to the krueppel C2H2-type zinc-finger protein family.</text>
</comment>
<dbReference type="SUPFAM" id="SSF57667">
    <property type="entry name" value="beta-beta-alpha zinc fingers"/>
    <property type="match status" value="3"/>
</dbReference>
<evidence type="ECO:0000256" key="12">
    <source>
        <dbReference type="SAM" id="MobiDB-lite"/>
    </source>
</evidence>
<organism evidence="14 15">
    <name type="scientific">Parthenolecanium corni</name>
    <dbReference type="NCBI Taxonomy" id="536013"/>
    <lineage>
        <taxon>Eukaryota</taxon>
        <taxon>Metazoa</taxon>
        <taxon>Ecdysozoa</taxon>
        <taxon>Arthropoda</taxon>
        <taxon>Hexapoda</taxon>
        <taxon>Insecta</taxon>
        <taxon>Pterygota</taxon>
        <taxon>Neoptera</taxon>
        <taxon>Paraneoptera</taxon>
        <taxon>Hemiptera</taxon>
        <taxon>Sternorrhyncha</taxon>
        <taxon>Coccoidea</taxon>
        <taxon>Coccidae</taxon>
        <taxon>Parthenolecanium</taxon>
    </lineage>
</organism>
<evidence type="ECO:0000313" key="14">
    <source>
        <dbReference type="EMBL" id="KAK7604550.1"/>
    </source>
</evidence>
<feature type="region of interest" description="Disordered" evidence="12">
    <location>
        <begin position="217"/>
        <end position="285"/>
    </location>
</feature>